<proteinExistence type="predicted"/>
<dbReference type="REBASE" id="164763">
    <property type="entry name" value="Mme26612ORF19195P"/>
</dbReference>
<dbReference type="RefSeq" id="WP_064009916.1">
    <property type="nucleotide sequence ID" value="NZ_LUUG01000100.1"/>
</dbReference>
<evidence type="ECO:0000313" key="3">
    <source>
        <dbReference type="Proteomes" id="UP000078090"/>
    </source>
</evidence>
<dbReference type="GO" id="GO:0005524">
    <property type="term" value="F:ATP binding"/>
    <property type="evidence" value="ECO:0007669"/>
    <property type="project" value="UniProtKB-KW"/>
</dbReference>
<evidence type="ECO:0000259" key="1">
    <source>
        <dbReference type="Pfam" id="PF04313"/>
    </source>
</evidence>
<feature type="domain" description="Restriction endonuclease type I HsdR N-terminal" evidence="1">
    <location>
        <begin position="111"/>
        <end position="205"/>
    </location>
</feature>
<name>A0A177M2P6_METMH</name>
<organism evidence="2 3">
    <name type="scientific">Methylomonas methanica</name>
    <dbReference type="NCBI Taxonomy" id="421"/>
    <lineage>
        <taxon>Bacteria</taxon>
        <taxon>Pseudomonadati</taxon>
        <taxon>Pseudomonadota</taxon>
        <taxon>Gammaproteobacteria</taxon>
        <taxon>Methylococcales</taxon>
        <taxon>Methylococcaceae</taxon>
        <taxon>Methylomonas</taxon>
    </lineage>
</organism>
<dbReference type="Proteomes" id="UP000078090">
    <property type="component" value="Unassembled WGS sequence"/>
</dbReference>
<comment type="caution">
    <text evidence="2">The sequence shown here is derived from an EMBL/GenBank/DDBJ whole genome shotgun (WGS) entry which is preliminary data.</text>
</comment>
<protein>
    <recommendedName>
        <fullName evidence="1">Restriction endonuclease type I HsdR N-terminal domain-containing protein</fullName>
    </recommendedName>
</protein>
<dbReference type="Gene3D" id="3.90.1570.50">
    <property type="match status" value="1"/>
</dbReference>
<dbReference type="CDD" id="cd22332">
    <property type="entry name" value="HsdR_N"/>
    <property type="match status" value="1"/>
</dbReference>
<dbReference type="Pfam" id="PF04313">
    <property type="entry name" value="HSDR_N"/>
    <property type="match status" value="1"/>
</dbReference>
<evidence type="ECO:0000313" key="2">
    <source>
        <dbReference type="EMBL" id="OAH99910.1"/>
    </source>
</evidence>
<gene>
    <name evidence="2" type="ORF">A1332_19170</name>
</gene>
<accession>A0A177M2P6</accession>
<dbReference type="GO" id="GO:0009307">
    <property type="term" value="P:DNA restriction-modification system"/>
    <property type="evidence" value="ECO:0007669"/>
    <property type="project" value="UniProtKB-KW"/>
</dbReference>
<sequence length="235" mass="26022">MHKEINFENDIEQVLISSGGYAKGDPKSYDPDIALFPAETIAFVQKTQAKIWARLTQLDSSKAEALLLDSLVKELAAKGSLAVLREGFKCVGKTVRIAYFAPNTGLDPLAANNYADNRLTITRQVKTKSGAIPDVVLAVNGLPVVTLELKNPMSATHWNVENAKFQYRYERDPKELLFAFKQRCLVHFAVDTELAYMTTKLEGKDTFFLPFNLGHNHGAGNPPAEGDVRTSYLMA</sequence>
<dbReference type="EMBL" id="LUUG01000100">
    <property type="protein sequence ID" value="OAH99910.1"/>
    <property type="molecule type" value="Genomic_DNA"/>
</dbReference>
<dbReference type="AlphaFoldDB" id="A0A177M2P6"/>
<dbReference type="GO" id="GO:0009035">
    <property type="term" value="F:type I site-specific deoxyribonuclease activity"/>
    <property type="evidence" value="ECO:0007669"/>
    <property type="project" value="UniProtKB-EC"/>
</dbReference>
<reference evidence="2 3" key="1">
    <citation type="submission" date="2016-03" db="EMBL/GenBank/DDBJ databases">
        <authorList>
            <person name="Ploux O."/>
        </authorList>
    </citation>
    <scope>NUCLEOTIDE SEQUENCE [LARGE SCALE GENOMIC DNA]</scope>
    <source>
        <strain evidence="2 3">R-45363</strain>
    </source>
</reference>
<dbReference type="InterPro" id="IPR007409">
    <property type="entry name" value="Restrct_endonuc_type1_HsdR_N"/>
</dbReference>
<dbReference type="GO" id="GO:0003677">
    <property type="term" value="F:DNA binding"/>
    <property type="evidence" value="ECO:0007669"/>
    <property type="project" value="UniProtKB-KW"/>
</dbReference>